<dbReference type="SUPFAM" id="SSF53383">
    <property type="entry name" value="PLP-dependent transferases"/>
    <property type="match status" value="1"/>
</dbReference>
<dbReference type="InterPro" id="IPR015424">
    <property type="entry name" value="PyrdxlP-dep_Trfase"/>
</dbReference>
<organism evidence="4 5">
    <name type="scientific">Dawidia cretensis</name>
    <dbReference type="NCBI Taxonomy" id="2782350"/>
    <lineage>
        <taxon>Bacteria</taxon>
        <taxon>Pseudomonadati</taxon>
        <taxon>Bacteroidota</taxon>
        <taxon>Cytophagia</taxon>
        <taxon>Cytophagales</taxon>
        <taxon>Chryseotaleaceae</taxon>
        <taxon>Dawidia</taxon>
    </lineage>
</organism>
<evidence type="ECO:0000256" key="2">
    <source>
        <dbReference type="SAM" id="SignalP"/>
    </source>
</evidence>
<sequence length="430" mass="48593">MSTTRRAFFQQSIRAAGALSLTGMSAQALAEDVSDALRALQQPSPLRAAQDEELWARIAQAYTVSPAILNLNNGGVSPQPRVVQEALERYTKYSNEAPSHYMWHILDKGREPIRRKLADLAGTETGELAINRNTTEALGTVTFGLPLSKGDEIVMTRQDYPNMIHAWKQRELREGIKINWISFTLPVENDDTILKAFINATTPRTRIWHITHMINWTGQILPVKKLCDEARRRGLISIVDASHTFAHLDYKVRDFNPDYFGTSLHKWLCAPFGTGLLYVQQKNIEGLWPLFPNDRPQSADIRKFETLGTRSFPTEQAIGQAIDFHLAIGSKRKEERLRYLKNYWCEKVAKLPRVTLNVSLKPEYACALGNFSIAGIEPEVLSGKLMGEYQIHAVAIKWENISGVRITPHVYTLERDLDRLVDAITALAKS</sequence>
<keyword evidence="5" id="KW-1185">Reference proteome</keyword>
<proteinExistence type="predicted"/>
<dbReference type="Gene3D" id="3.90.1150.10">
    <property type="entry name" value="Aspartate Aminotransferase, domain 1"/>
    <property type="match status" value="1"/>
</dbReference>
<keyword evidence="4" id="KW-0808">Transferase</keyword>
<accession>A0AAP2GTN7</accession>
<dbReference type="RefSeq" id="WP_254084054.1">
    <property type="nucleotide sequence ID" value="NZ_JAHESE010000006.1"/>
</dbReference>
<evidence type="ECO:0000256" key="1">
    <source>
        <dbReference type="ARBA" id="ARBA00022898"/>
    </source>
</evidence>
<evidence type="ECO:0000313" key="4">
    <source>
        <dbReference type="EMBL" id="MBT1708463.1"/>
    </source>
</evidence>
<dbReference type="Proteomes" id="UP001319080">
    <property type="component" value="Unassembled WGS sequence"/>
</dbReference>
<dbReference type="PROSITE" id="PS51318">
    <property type="entry name" value="TAT"/>
    <property type="match status" value="1"/>
</dbReference>
<dbReference type="InterPro" id="IPR015421">
    <property type="entry name" value="PyrdxlP-dep_Trfase_major"/>
</dbReference>
<dbReference type="Gene3D" id="3.40.640.10">
    <property type="entry name" value="Type I PLP-dependent aspartate aminotransferase-like (Major domain)"/>
    <property type="match status" value="1"/>
</dbReference>
<keyword evidence="4" id="KW-0032">Aminotransferase</keyword>
<feature type="domain" description="Aminotransferase class V" evidence="3">
    <location>
        <begin position="73"/>
        <end position="392"/>
    </location>
</feature>
<name>A0AAP2GTN7_9BACT</name>
<dbReference type="GO" id="GO:0008483">
    <property type="term" value="F:transaminase activity"/>
    <property type="evidence" value="ECO:0007669"/>
    <property type="project" value="UniProtKB-KW"/>
</dbReference>
<dbReference type="Pfam" id="PF00266">
    <property type="entry name" value="Aminotran_5"/>
    <property type="match status" value="1"/>
</dbReference>
<dbReference type="InterPro" id="IPR015422">
    <property type="entry name" value="PyrdxlP-dep_Trfase_small"/>
</dbReference>
<dbReference type="InterPro" id="IPR006311">
    <property type="entry name" value="TAT_signal"/>
</dbReference>
<feature type="signal peptide" evidence="2">
    <location>
        <begin position="1"/>
        <end position="30"/>
    </location>
</feature>
<dbReference type="PANTHER" id="PTHR43092:SF6">
    <property type="entry name" value="BLR1280 PROTEIN"/>
    <property type="match status" value="1"/>
</dbReference>
<protein>
    <submittedName>
        <fullName evidence="4">Aminotransferase class V-fold PLP-dependent enzyme</fullName>
    </submittedName>
</protein>
<dbReference type="EMBL" id="JAHESE010000006">
    <property type="protein sequence ID" value="MBT1708463.1"/>
    <property type="molecule type" value="Genomic_DNA"/>
</dbReference>
<dbReference type="InterPro" id="IPR000192">
    <property type="entry name" value="Aminotrans_V_dom"/>
</dbReference>
<reference evidence="4 5" key="1">
    <citation type="submission" date="2021-05" db="EMBL/GenBank/DDBJ databases">
        <title>A Polyphasic approach of four new species of the genus Ohtaekwangia: Ohtaekwangia histidinii sp. nov., Ohtaekwangia cretensis sp. nov., Ohtaekwangia indiensis sp. nov., Ohtaekwangia reichenbachii sp. nov. from diverse environment.</title>
        <authorList>
            <person name="Octaviana S."/>
        </authorList>
    </citation>
    <scope>NUCLEOTIDE SEQUENCE [LARGE SCALE GENOMIC DNA]</scope>
    <source>
        <strain evidence="4 5">PWU5</strain>
    </source>
</reference>
<dbReference type="AlphaFoldDB" id="A0AAP2GTN7"/>
<feature type="chain" id="PRO_5042866821" evidence="2">
    <location>
        <begin position="31"/>
        <end position="430"/>
    </location>
</feature>
<keyword evidence="2" id="KW-0732">Signal</keyword>
<evidence type="ECO:0000313" key="5">
    <source>
        <dbReference type="Proteomes" id="UP001319080"/>
    </source>
</evidence>
<comment type="caution">
    <text evidence="4">The sequence shown here is derived from an EMBL/GenBank/DDBJ whole genome shotgun (WGS) entry which is preliminary data.</text>
</comment>
<dbReference type="PANTHER" id="PTHR43092">
    <property type="entry name" value="L-CYSTEINE DESULFHYDRASE"/>
    <property type="match status" value="1"/>
</dbReference>
<keyword evidence="1" id="KW-0663">Pyridoxal phosphate</keyword>
<evidence type="ECO:0000259" key="3">
    <source>
        <dbReference type="Pfam" id="PF00266"/>
    </source>
</evidence>
<gene>
    <name evidence="4" type="ORF">KK062_09520</name>
</gene>